<dbReference type="InterPro" id="IPR036691">
    <property type="entry name" value="Endo/exonu/phosph_ase_sf"/>
</dbReference>
<evidence type="ECO:0000313" key="1">
    <source>
        <dbReference type="EMBL" id="KAF6140950.1"/>
    </source>
</evidence>
<comment type="caution">
    <text evidence="1">The sequence shown here is derived from an EMBL/GenBank/DDBJ whole genome shotgun (WGS) entry which is preliminary data.</text>
</comment>
<accession>A0A7J7LEI4</accession>
<protein>
    <submittedName>
        <fullName evidence="1">Uncharacterized protein</fullName>
    </submittedName>
</protein>
<proteinExistence type="predicted"/>
<gene>
    <name evidence="1" type="ORF">GIB67_030161</name>
</gene>
<name>A0A7J7LEI4_9MAGN</name>
<dbReference type="AlphaFoldDB" id="A0A7J7LEI4"/>
<dbReference type="SUPFAM" id="SSF56219">
    <property type="entry name" value="DNase I-like"/>
    <property type="match status" value="1"/>
</dbReference>
<keyword evidence="2" id="KW-1185">Reference proteome</keyword>
<sequence>MANAISIIYFIIGDLNSIVSREEKFGRIPFDNTTHNPLEDFMFHTSMADLGFSGVPFTWTNKRKGAELAKLRLDHALASVPWRTTFQDVTIRNLWSSARTMVSSFSTLTLYRITSPNNSTSNPFRLTMRTTKRPKAITSAVFLTPTLIPGLSPISHLPKLEWDGTQSWWMEPGIIATQGGFGFVIKTHNQVVIGAGFDSAQASNPEGAKVLSMIRGMVISYWIGFTIPLKNKKDQQEITGDTSQDTPKQAKKLNGEMLHTFLALCKSELEATKDVCNVWFYQRVKYNAWTWLLRRTRNGFNAETRMFHLPPEECDALIKINENISTFRKGGLPYEDLLEAIFANRVATGQYATGPSRDNFIDTTTSDVAADFNIEDENDVPTDLVEEDIDTYFTNHHYEPSGGSFCTWSEDEPSIPQPK</sequence>
<dbReference type="PANTHER" id="PTHR33710">
    <property type="entry name" value="BNAC02G09200D PROTEIN"/>
    <property type="match status" value="1"/>
</dbReference>
<dbReference type="Proteomes" id="UP000541444">
    <property type="component" value="Unassembled WGS sequence"/>
</dbReference>
<dbReference type="OrthoDB" id="1001388at2759"/>
<organism evidence="1 2">
    <name type="scientific">Kingdonia uniflora</name>
    <dbReference type="NCBI Taxonomy" id="39325"/>
    <lineage>
        <taxon>Eukaryota</taxon>
        <taxon>Viridiplantae</taxon>
        <taxon>Streptophyta</taxon>
        <taxon>Embryophyta</taxon>
        <taxon>Tracheophyta</taxon>
        <taxon>Spermatophyta</taxon>
        <taxon>Magnoliopsida</taxon>
        <taxon>Ranunculales</taxon>
        <taxon>Circaeasteraceae</taxon>
        <taxon>Kingdonia</taxon>
    </lineage>
</organism>
<dbReference type="Gene3D" id="3.60.10.10">
    <property type="entry name" value="Endonuclease/exonuclease/phosphatase"/>
    <property type="match status" value="1"/>
</dbReference>
<evidence type="ECO:0000313" key="2">
    <source>
        <dbReference type="Proteomes" id="UP000541444"/>
    </source>
</evidence>
<dbReference type="EMBL" id="JACGCM010002345">
    <property type="protein sequence ID" value="KAF6140950.1"/>
    <property type="molecule type" value="Genomic_DNA"/>
</dbReference>
<reference evidence="1 2" key="1">
    <citation type="journal article" date="2020" name="IScience">
        <title>Genome Sequencing of the Endangered Kingdonia uniflora (Circaeasteraceae, Ranunculales) Reveals Potential Mechanisms of Evolutionary Specialization.</title>
        <authorList>
            <person name="Sun Y."/>
            <person name="Deng T."/>
            <person name="Zhang A."/>
            <person name="Moore M.J."/>
            <person name="Landis J.B."/>
            <person name="Lin N."/>
            <person name="Zhang H."/>
            <person name="Zhang X."/>
            <person name="Huang J."/>
            <person name="Zhang X."/>
            <person name="Sun H."/>
            <person name="Wang H."/>
        </authorList>
    </citation>
    <scope>NUCLEOTIDE SEQUENCE [LARGE SCALE GENOMIC DNA]</scope>
    <source>
        <strain evidence="1">TB1705</strain>
        <tissue evidence="1">Leaf</tissue>
    </source>
</reference>
<dbReference type="PANTHER" id="PTHR33710:SF77">
    <property type="entry name" value="DNASE I-LIKE SUPERFAMILY PROTEIN"/>
    <property type="match status" value="1"/>
</dbReference>